<evidence type="ECO:0000256" key="1">
    <source>
        <dbReference type="SAM" id="MobiDB-lite"/>
    </source>
</evidence>
<reference evidence="2" key="1">
    <citation type="submission" date="2023-03" db="EMBL/GenBank/DDBJ databases">
        <title>Massive genome expansion in bonnet fungi (Mycena s.s.) driven by repeated elements and novel gene families across ecological guilds.</title>
        <authorList>
            <consortium name="Lawrence Berkeley National Laboratory"/>
            <person name="Harder C.B."/>
            <person name="Miyauchi S."/>
            <person name="Viragh M."/>
            <person name="Kuo A."/>
            <person name="Thoen E."/>
            <person name="Andreopoulos B."/>
            <person name="Lu D."/>
            <person name="Skrede I."/>
            <person name="Drula E."/>
            <person name="Henrissat B."/>
            <person name="Morin E."/>
            <person name="Kohler A."/>
            <person name="Barry K."/>
            <person name="LaButti K."/>
            <person name="Morin E."/>
            <person name="Salamov A."/>
            <person name="Lipzen A."/>
            <person name="Mereny Z."/>
            <person name="Hegedus B."/>
            <person name="Baldrian P."/>
            <person name="Stursova M."/>
            <person name="Weitz H."/>
            <person name="Taylor A."/>
            <person name="Grigoriev I.V."/>
            <person name="Nagy L.G."/>
            <person name="Martin F."/>
            <person name="Kauserud H."/>
        </authorList>
    </citation>
    <scope>NUCLEOTIDE SEQUENCE</scope>
    <source>
        <strain evidence="2">CBHHK067</strain>
    </source>
</reference>
<feature type="region of interest" description="Disordered" evidence="1">
    <location>
        <begin position="21"/>
        <end position="41"/>
    </location>
</feature>
<dbReference type="Proteomes" id="UP001221757">
    <property type="component" value="Unassembled WGS sequence"/>
</dbReference>
<dbReference type="EMBL" id="JARKIE010000185">
    <property type="protein sequence ID" value="KAJ7669699.1"/>
    <property type="molecule type" value="Genomic_DNA"/>
</dbReference>
<evidence type="ECO:0000313" key="3">
    <source>
        <dbReference type="Proteomes" id="UP001221757"/>
    </source>
</evidence>
<evidence type="ECO:0000313" key="2">
    <source>
        <dbReference type="EMBL" id="KAJ7669699.1"/>
    </source>
</evidence>
<name>A0AAD7CY64_MYCRO</name>
<gene>
    <name evidence="2" type="ORF">B0H17DRAFT_1142039</name>
</gene>
<sequence>MEVGPFDSHLQCAADGRLNATLSDDSDANLEPRAKKKKHAKEVLTETEKVDLAKRNFNRKPDLSYKLGNATKAAPAMSLTSGVDWKGCLDDVLQAENAKKAGTVIPVMIHVIDQYLASVAAKSGKNKAPTAKKGKKAPILDLDHAATDDDDFDEDLGGMEKETKFMGQLDNTYGHCQACGPTSFCKIIVGGLHII</sequence>
<comment type="caution">
    <text evidence="2">The sequence shown here is derived from an EMBL/GenBank/DDBJ whole genome shotgun (WGS) entry which is preliminary data.</text>
</comment>
<organism evidence="2 3">
    <name type="scientific">Mycena rosella</name>
    <name type="common">Pink bonnet</name>
    <name type="synonym">Agaricus rosellus</name>
    <dbReference type="NCBI Taxonomy" id="1033263"/>
    <lineage>
        <taxon>Eukaryota</taxon>
        <taxon>Fungi</taxon>
        <taxon>Dikarya</taxon>
        <taxon>Basidiomycota</taxon>
        <taxon>Agaricomycotina</taxon>
        <taxon>Agaricomycetes</taxon>
        <taxon>Agaricomycetidae</taxon>
        <taxon>Agaricales</taxon>
        <taxon>Marasmiineae</taxon>
        <taxon>Mycenaceae</taxon>
        <taxon>Mycena</taxon>
    </lineage>
</organism>
<keyword evidence="3" id="KW-1185">Reference proteome</keyword>
<accession>A0AAD7CY64</accession>
<dbReference type="AlphaFoldDB" id="A0AAD7CY64"/>
<protein>
    <submittedName>
        <fullName evidence="2">Uncharacterized protein</fullName>
    </submittedName>
</protein>
<proteinExistence type="predicted"/>